<keyword evidence="2" id="KW-0269">Exonuclease</keyword>
<evidence type="ECO:0000259" key="1">
    <source>
        <dbReference type="Pfam" id="PF09588"/>
    </source>
</evidence>
<feature type="domain" description="YqaJ viral recombinase" evidence="1">
    <location>
        <begin position="16"/>
        <end position="156"/>
    </location>
</feature>
<proteinExistence type="predicted"/>
<dbReference type="PANTHER" id="PTHR46609:SF6">
    <property type="entry name" value="EXONUCLEASE, PHAGE-TYPE_RECB, C-TERMINAL DOMAIN-CONTAINING PROTEIN-RELATED"/>
    <property type="match status" value="1"/>
</dbReference>
<gene>
    <name evidence="2" type="ORF">CHUV0807_1134</name>
</gene>
<dbReference type="AlphaFoldDB" id="A0A1C3H450"/>
<dbReference type="RefSeq" id="WP_079540349.1">
    <property type="nucleotide sequence ID" value="NZ_FKLO01000043.1"/>
</dbReference>
<dbReference type="Proteomes" id="UP000190837">
    <property type="component" value="Unassembled WGS sequence"/>
</dbReference>
<dbReference type="CDD" id="cd22343">
    <property type="entry name" value="PDDEXK_lambda_exonuclease-like"/>
    <property type="match status" value="1"/>
</dbReference>
<organism evidence="2 3">
    <name type="scientific">Cardiobacterium hominis</name>
    <dbReference type="NCBI Taxonomy" id="2718"/>
    <lineage>
        <taxon>Bacteria</taxon>
        <taxon>Pseudomonadati</taxon>
        <taxon>Pseudomonadota</taxon>
        <taxon>Gammaproteobacteria</taxon>
        <taxon>Cardiobacteriales</taxon>
        <taxon>Cardiobacteriaceae</taxon>
        <taxon>Cardiobacterium</taxon>
    </lineage>
</organism>
<dbReference type="EMBL" id="FKLO01000043">
    <property type="protein sequence ID" value="SAM63592.1"/>
    <property type="molecule type" value="Genomic_DNA"/>
</dbReference>
<dbReference type="Gene3D" id="3.90.320.10">
    <property type="match status" value="1"/>
</dbReference>
<accession>A0A1C3H450</accession>
<reference evidence="3" key="1">
    <citation type="submission" date="2016-04" db="EMBL/GenBank/DDBJ databases">
        <authorList>
            <person name="Tagini F."/>
        </authorList>
    </citation>
    <scope>NUCLEOTIDE SEQUENCE [LARGE SCALE GENOMIC DNA]</scope>
    <source>
        <strain evidence="3">CHUV0807</strain>
    </source>
</reference>
<dbReference type="PANTHER" id="PTHR46609">
    <property type="entry name" value="EXONUCLEASE, PHAGE-TYPE/RECB, C-TERMINAL DOMAIN-CONTAINING PROTEIN"/>
    <property type="match status" value="1"/>
</dbReference>
<dbReference type="InterPro" id="IPR051703">
    <property type="entry name" value="NF-kappa-B_Signaling_Reg"/>
</dbReference>
<evidence type="ECO:0000313" key="3">
    <source>
        <dbReference type="Proteomes" id="UP000190837"/>
    </source>
</evidence>
<dbReference type="Pfam" id="PF09588">
    <property type="entry name" value="YqaJ"/>
    <property type="match status" value="1"/>
</dbReference>
<name>A0A1C3H450_9GAMM</name>
<dbReference type="InterPro" id="IPR011604">
    <property type="entry name" value="PDDEXK-like_dom_sf"/>
</dbReference>
<dbReference type="GO" id="GO:0004527">
    <property type="term" value="F:exonuclease activity"/>
    <property type="evidence" value="ECO:0007669"/>
    <property type="project" value="UniProtKB-KW"/>
</dbReference>
<protein>
    <submittedName>
        <fullName evidence="2">Phage-related exonuclease</fullName>
    </submittedName>
</protein>
<keyword evidence="2" id="KW-0540">Nuclease</keyword>
<dbReference type="SUPFAM" id="SSF52980">
    <property type="entry name" value="Restriction endonuclease-like"/>
    <property type="match status" value="1"/>
</dbReference>
<dbReference type="InterPro" id="IPR011335">
    <property type="entry name" value="Restrct_endonuc-II-like"/>
</dbReference>
<dbReference type="InterPro" id="IPR019080">
    <property type="entry name" value="YqaJ_viral_recombinase"/>
</dbReference>
<keyword evidence="2" id="KW-0378">Hydrolase</keyword>
<sequence>MNELILLNCEQGSEAWRQARLGIPTASQFHRILTPSGAASSQATGYLAELLAEHISGEAATIPPTADMQRGTELEPAARACYELESGNDVVQVGGVYLDESKTVMASPDGLIAGMTRGLEIKSPKLSTHIRYILEDGLPTQYVLQVQGGMWVTGYDEWDFVSYCPEYDAQPIYIKTIKRNNALIAQMDKHIRAFSARLENLKGA</sequence>
<evidence type="ECO:0000313" key="2">
    <source>
        <dbReference type="EMBL" id="SAM63592.1"/>
    </source>
</evidence>